<evidence type="ECO:0000256" key="1">
    <source>
        <dbReference type="SAM" id="MobiDB-lite"/>
    </source>
</evidence>
<evidence type="ECO:0000313" key="3">
    <source>
        <dbReference type="Proteomes" id="UP000054783"/>
    </source>
</evidence>
<feature type="region of interest" description="Disordered" evidence="1">
    <location>
        <begin position="1"/>
        <end position="28"/>
    </location>
</feature>
<evidence type="ECO:0000313" key="2">
    <source>
        <dbReference type="EMBL" id="KRY03442.1"/>
    </source>
</evidence>
<proteinExistence type="predicted"/>
<sequence>MDLRSGNRIQAPWLEGKSKEKPLVAASESGTRHVVKEKRFHSICCGLDDGKTSKQQAGESQVAVARPDDLYKVSNRFGAQA</sequence>
<dbReference type="AlphaFoldDB" id="A0A0V0YT45"/>
<organism evidence="2 3">
    <name type="scientific">Trichinella patagoniensis</name>
    <dbReference type="NCBI Taxonomy" id="990121"/>
    <lineage>
        <taxon>Eukaryota</taxon>
        <taxon>Metazoa</taxon>
        <taxon>Ecdysozoa</taxon>
        <taxon>Nematoda</taxon>
        <taxon>Enoplea</taxon>
        <taxon>Dorylaimia</taxon>
        <taxon>Trichinellida</taxon>
        <taxon>Trichinellidae</taxon>
        <taxon>Trichinella</taxon>
    </lineage>
</organism>
<reference evidence="2 3" key="1">
    <citation type="submission" date="2015-01" db="EMBL/GenBank/DDBJ databases">
        <title>Evolution of Trichinella species and genotypes.</title>
        <authorList>
            <person name="Korhonen P.K."/>
            <person name="Edoardo P."/>
            <person name="Giuseppe L.R."/>
            <person name="Gasser R.B."/>
        </authorList>
    </citation>
    <scope>NUCLEOTIDE SEQUENCE [LARGE SCALE GENOMIC DNA]</scope>
    <source>
        <strain evidence="2">ISS2496</strain>
    </source>
</reference>
<comment type="caution">
    <text evidence="2">The sequence shown here is derived from an EMBL/GenBank/DDBJ whole genome shotgun (WGS) entry which is preliminary data.</text>
</comment>
<name>A0A0V0YT45_9BILA</name>
<keyword evidence="3" id="KW-1185">Reference proteome</keyword>
<dbReference type="EMBL" id="JYDQ01002790">
    <property type="protein sequence ID" value="KRY03442.1"/>
    <property type="molecule type" value="Genomic_DNA"/>
</dbReference>
<protein>
    <submittedName>
        <fullName evidence="2">Uncharacterized protein</fullName>
    </submittedName>
</protein>
<accession>A0A0V0YT45</accession>
<gene>
    <name evidence="2" type="ORF">T12_15848</name>
</gene>
<dbReference type="Proteomes" id="UP000054783">
    <property type="component" value="Unassembled WGS sequence"/>
</dbReference>